<dbReference type="CDD" id="cd05162">
    <property type="entry name" value="PWWP"/>
    <property type="match status" value="1"/>
</dbReference>
<dbReference type="GO" id="GO:0006351">
    <property type="term" value="P:DNA-templated transcription"/>
    <property type="evidence" value="ECO:0007669"/>
    <property type="project" value="InterPro"/>
</dbReference>
<dbReference type="AlphaFoldDB" id="A0A7G2CQL6"/>
<keyword evidence="3" id="KW-0862">Zinc</keyword>
<dbReference type="VEuPathDB" id="TriTrypDB:ADEAN_000895900"/>
<dbReference type="InterPro" id="IPR035441">
    <property type="entry name" value="TFIIS/LEDGF_dom_sf"/>
</dbReference>
<dbReference type="SMART" id="SM00440">
    <property type="entry name" value="ZnF_C2C2"/>
    <property type="match status" value="1"/>
</dbReference>
<dbReference type="InterPro" id="IPR000313">
    <property type="entry name" value="PWWP_dom"/>
</dbReference>
<organism evidence="10 11">
    <name type="scientific">Angomonas deanei</name>
    <dbReference type="NCBI Taxonomy" id="59799"/>
    <lineage>
        <taxon>Eukaryota</taxon>
        <taxon>Discoba</taxon>
        <taxon>Euglenozoa</taxon>
        <taxon>Kinetoplastea</taxon>
        <taxon>Metakinetoplastina</taxon>
        <taxon>Trypanosomatida</taxon>
        <taxon>Trypanosomatidae</taxon>
        <taxon>Strigomonadinae</taxon>
        <taxon>Angomonas</taxon>
    </lineage>
</organism>
<accession>A0A7G2CQL6</accession>
<dbReference type="Gene3D" id="1.20.930.10">
    <property type="entry name" value="Conserved domain common to transcription factors TFIIS, elongin A, CRSP70"/>
    <property type="match status" value="1"/>
</dbReference>
<dbReference type="GO" id="GO:0008270">
    <property type="term" value="F:zinc ion binding"/>
    <property type="evidence" value="ECO:0007669"/>
    <property type="project" value="UniProtKB-KW"/>
</dbReference>
<evidence type="ECO:0000256" key="3">
    <source>
        <dbReference type="ARBA" id="ARBA00022833"/>
    </source>
</evidence>
<gene>
    <name evidence="10" type="ORF">ADEAN_000895900</name>
</gene>
<dbReference type="Pfam" id="PF01096">
    <property type="entry name" value="Zn_ribbon_TFIIS"/>
    <property type="match status" value="1"/>
</dbReference>
<sequence>MQSYAPGDRVWIHVKGYDWWPARILSEEEAPPKQQPDSDISALFYPGTETETSHTELNSTRDAQDICFFETSSVKAVTNNPDLRQAIVNAESDESANPLKADSSAAVTRVKPEGRKVEKRPRPEAAAARREPVETSHHLRHLSQAELTEVVEAINTAVDKLDLDSLRLSLYKLRDVDVQLEDLEKTKIGKAVGKVLGVAEFSPVWAVCRAIISFWARHLPEETRHTIKQIKTNGQKPVGGSADLAATKELRSPTSALSPTRAPVKKFLDLVRMYLDDPNSATTVDEAALNDILADIKNTITHPDDRSILLQRMPKFAFIRENFLSGKWTARTYLEQPNDIFVTQEEKDLEARKYAERIAAEEAAEQAGINLTHQFPCPTCGGRNCHLFETQMRGADEPTTKMLKCLDCKASWTEE</sequence>
<evidence type="ECO:0000256" key="1">
    <source>
        <dbReference type="ARBA" id="ARBA00022723"/>
    </source>
</evidence>
<reference evidence="10 11" key="1">
    <citation type="submission" date="2020-08" db="EMBL/GenBank/DDBJ databases">
        <authorList>
            <person name="Newling K."/>
            <person name="Davey J."/>
            <person name="Forrester S."/>
        </authorList>
    </citation>
    <scope>NUCLEOTIDE SEQUENCE [LARGE SCALE GENOMIC DNA]</scope>
    <source>
        <strain evidence="11">Crithidia deanei Carvalho (ATCC PRA-265)</strain>
    </source>
</reference>
<protein>
    <submittedName>
        <fullName evidence="10">PWWP domain/Transcription factor S-II (TFIIS), putative</fullName>
    </submittedName>
</protein>
<dbReference type="PROSITE" id="PS50812">
    <property type="entry name" value="PWWP"/>
    <property type="match status" value="1"/>
</dbReference>
<dbReference type="Pfam" id="PF00855">
    <property type="entry name" value="PWWP"/>
    <property type="match status" value="1"/>
</dbReference>
<keyword evidence="5" id="KW-0539">Nucleus</keyword>
<feature type="compositionally biased region" description="Basic and acidic residues" evidence="6">
    <location>
        <begin position="110"/>
        <end position="137"/>
    </location>
</feature>
<dbReference type="GO" id="GO:0005634">
    <property type="term" value="C:nucleus"/>
    <property type="evidence" value="ECO:0007669"/>
    <property type="project" value="UniProtKB-SubCell"/>
</dbReference>
<dbReference type="PROSITE" id="PS51133">
    <property type="entry name" value="ZF_TFIIS_2"/>
    <property type="match status" value="1"/>
</dbReference>
<dbReference type="EMBL" id="LR877165">
    <property type="protein sequence ID" value="CAD2221427.1"/>
    <property type="molecule type" value="Genomic_DNA"/>
</dbReference>
<name>A0A7G2CQL6_9TRYP</name>
<evidence type="ECO:0000313" key="11">
    <source>
        <dbReference type="Proteomes" id="UP000515908"/>
    </source>
</evidence>
<feature type="domain" description="PWWP" evidence="7">
    <location>
        <begin position="6"/>
        <end position="69"/>
    </location>
</feature>
<evidence type="ECO:0000256" key="2">
    <source>
        <dbReference type="ARBA" id="ARBA00022771"/>
    </source>
</evidence>
<keyword evidence="1" id="KW-0479">Metal-binding</keyword>
<dbReference type="InterPro" id="IPR017923">
    <property type="entry name" value="TFIIS_N"/>
</dbReference>
<dbReference type="SUPFAM" id="SSF63748">
    <property type="entry name" value="Tudor/PWWP/MBT"/>
    <property type="match status" value="1"/>
</dbReference>
<dbReference type="SUPFAM" id="SSF47676">
    <property type="entry name" value="Conserved domain common to transcription factors TFIIS, elongin A, CRSP70"/>
    <property type="match status" value="1"/>
</dbReference>
<proteinExistence type="predicted"/>
<feature type="domain" description="TFIIS-type" evidence="8">
    <location>
        <begin position="373"/>
        <end position="413"/>
    </location>
</feature>
<evidence type="ECO:0000256" key="4">
    <source>
        <dbReference type="PROSITE-ProRule" id="PRU00472"/>
    </source>
</evidence>
<dbReference type="PROSITE" id="PS51319">
    <property type="entry name" value="TFIIS_N"/>
    <property type="match status" value="1"/>
</dbReference>
<evidence type="ECO:0000313" key="10">
    <source>
        <dbReference type="EMBL" id="CAD2221427.1"/>
    </source>
</evidence>
<dbReference type="OrthoDB" id="44867at2759"/>
<keyword evidence="11" id="KW-1185">Reference proteome</keyword>
<feature type="region of interest" description="Disordered" evidence="6">
    <location>
        <begin position="90"/>
        <end position="140"/>
    </location>
</feature>
<dbReference type="SUPFAM" id="SSF57783">
    <property type="entry name" value="Zinc beta-ribbon"/>
    <property type="match status" value="1"/>
</dbReference>
<dbReference type="GO" id="GO:0003676">
    <property type="term" value="F:nucleic acid binding"/>
    <property type="evidence" value="ECO:0007669"/>
    <property type="project" value="InterPro"/>
</dbReference>
<dbReference type="Gene3D" id="2.30.30.140">
    <property type="match status" value="1"/>
</dbReference>
<dbReference type="Proteomes" id="UP000515908">
    <property type="component" value="Chromosome 21"/>
</dbReference>
<dbReference type="InterPro" id="IPR001222">
    <property type="entry name" value="Znf_TFIIS"/>
</dbReference>
<evidence type="ECO:0000256" key="5">
    <source>
        <dbReference type="PROSITE-ProRule" id="PRU00649"/>
    </source>
</evidence>
<keyword evidence="2 4" id="KW-0863">Zinc-finger</keyword>
<dbReference type="Gene3D" id="2.20.25.10">
    <property type="match status" value="1"/>
</dbReference>
<evidence type="ECO:0000259" key="8">
    <source>
        <dbReference type="PROSITE" id="PS51133"/>
    </source>
</evidence>
<evidence type="ECO:0000259" key="7">
    <source>
        <dbReference type="PROSITE" id="PS50812"/>
    </source>
</evidence>
<evidence type="ECO:0000259" key="9">
    <source>
        <dbReference type="PROSITE" id="PS51319"/>
    </source>
</evidence>
<feature type="domain" description="TFIIS N-terminal" evidence="9">
    <location>
        <begin position="145"/>
        <end position="222"/>
    </location>
</feature>
<comment type="subcellular location">
    <subcellularLocation>
        <location evidence="5">Nucleus</location>
    </subcellularLocation>
</comment>
<evidence type="ECO:0000256" key="6">
    <source>
        <dbReference type="SAM" id="MobiDB-lite"/>
    </source>
</evidence>